<evidence type="ECO:0000256" key="3">
    <source>
        <dbReference type="ARBA" id="ARBA00022833"/>
    </source>
</evidence>
<dbReference type="PANTHER" id="PTHR33823">
    <property type="entry name" value="RNA POLYMERASE-BINDING TRANSCRIPTION FACTOR DKSA-RELATED"/>
    <property type="match status" value="1"/>
</dbReference>
<comment type="caution">
    <text evidence="6">The sequence shown here is derived from an EMBL/GenBank/DDBJ whole genome shotgun (WGS) entry which is preliminary data.</text>
</comment>
<feature type="domain" description="Zinc finger DksA/TraR C4-type" evidence="5">
    <location>
        <begin position="85"/>
        <end position="120"/>
    </location>
</feature>
<feature type="zinc finger region" description="dksA C4-type" evidence="4">
    <location>
        <begin position="90"/>
        <end position="114"/>
    </location>
</feature>
<proteinExistence type="predicted"/>
<evidence type="ECO:0000313" key="6">
    <source>
        <dbReference type="EMBL" id="GAA3769299.1"/>
    </source>
</evidence>
<accession>A0ABP7GMF0</accession>
<dbReference type="EMBL" id="BAABAF010000008">
    <property type="protein sequence ID" value="GAA3769299.1"/>
    <property type="molecule type" value="Genomic_DNA"/>
</dbReference>
<evidence type="ECO:0000259" key="5">
    <source>
        <dbReference type="Pfam" id="PF01258"/>
    </source>
</evidence>
<dbReference type="SUPFAM" id="SSF57716">
    <property type="entry name" value="Glucocorticoid receptor-like (DNA-binding domain)"/>
    <property type="match status" value="1"/>
</dbReference>
<dbReference type="InterPro" id="IPR000962">
    <property type="entry name" value="Znf_DskA_TraR"/>
</dbReference>
<dbReference type="RefSeq" id="WP_344783561.1">
    <property type="nucleotide sequence ID" value="NZ_BAABAF010000008.1"/>
</dbReference>
<protein>
    <submittedName>
        <fullName evidence="6">TraR/DksA C4-type zinc finger protein</fullName>
    </submittedName>
</protein>
<dbReference type="Pfam" id="PF01258">
    <property type="entry name" value="zf-dskA_traR"/>
    <property type="match status" value="1"/>
</dbReference>
<evidence type="ECO:0000256" key="2">
    <source>
        <dbReference type="ARBA" id="ARBA00022771"/>
    </source>
</evidence>
<gene>
    <name evidence="6" type="ORF">GCM10022240_22130</name>
</gene>
<reference evidence="7" key="1">
    <citation type="journal article" date="2019" name="Int. J. Syst. Evol. Microbiol.">
        <title>The Global Catalogue of Microorganisms (GCM) 10K type strain sequencing project: providing services to taxonomists for standard genome sequencing and annotation.</title>
        <authorList>
            <consortium name="The Broad Institute Genomics Platform"/>
            <consortium name="The Broad Institute Genome Sequencing Center for Infectious Disease"/>
            <person name="Wu L."/>
            <person name="Ma J."/>
        </authorList>
    </citation>
    <scope>NUCLEOTIDE SEQUENCE [LARGE SCALE GENOMIC DNA]</scope>
    <source>
        <strain evidence="7">JCM 16950</strain>
    </source>
</reference>
<name>A0ABP7GMF0_9MICO</name>
<dbReference type="Gene3D" id="1.20.120.910">
    <property type="entry name" value="DksA, coiled-coil domain"/>
    <property type="match status" value="1"/>
</dbReference>
<dbReference type="PROSITE" id="PS51128">
    <property type="entry name" value="ZF_DKSA_2"/>
    <property type="match status" value="1"/>
</dbReference>
<keyword evidence="2" id="KW-0863">Zinc-finger</keyword>
<keyword evidence="1" id="KW-0479">Metal-binding</keyword>
<dbReference type="Proteomes" id="UP001500540">
    <property type="component" value="Unassembled WGS sequence"/>
</dbReference>
<evidence type="ECO:0000256" key="1">
    <source>
        <dbReference type="ARBA" id="ARBA00022723"/>
    </source>
</evidence>
<organism evidence="6 7">
    <name type="scientific">Microbacterium kribbense</name>
    <dbReference type="NCBI Taxonomy" id="433645"/>
    <lineage>
        <taxon>Bacteria</taxon>
        <taxon>Bacillati</taxon>
        <taxon>Actinomycetota</taxon>
        <taxon>Actinomycetes</taxon>
        <taxon>Micrococcales</taxon>
        <taxon>Microbacteriaceae</taxon>
        <taxon>Microbacterium</taxon>
    </lineage>
</organism>
<evidence type="ECO:0000256" key="4">
    <source>
        <dbReference type="PROSITE-ProRule" id="PRU00510"/>
    </source>
</evidence>
<evidence type="ECO:0000313" key="7">
    <source>
        <dbReference type="Proteomes" id="UP001500540"/>
    </source>
</evidence>
<sequence>MDDAHRAAFKTLLDRRRAEVDQTLAVLQADLDGLAVARGDSTADDEHDPEGVTLSAEWSRLEGLRAQQEQERELVDAAVARWDAGDYGTCVGCGRPIPLARLRVRPMATRCVPCAERFER</sequence>
<keyword evidence="7" id="KW-1185">Reference proteome</keyword>
<keyword evidence="3" id="KW-0862">Zinc</keyword>